<comment type="caution">
    <text evidence="2">The sequence shown here is derived from an EMBL/GenBank/DDBJ whole genome shotgun (WGS) entry which is preliminary data.</text>
</comment>
<name>A0A2T4I4P2_9SPHN</name>
<evidence type="ECO:0000259" key="1">
    <source>
        <dbReference type="Pfam" id="PF07110"/>
    </source>
</evidence>
<dbReference type="InterPro" id="IPR009799">
    <property type="entry name" value="EthD_dom"/>
</dbReference>
<evidence type="ECO:0000313" key="2">
    <source>
        <dbReference type="EMBL" id="PTD24448.1"/>
    </source>
</evidence>
<dbReference type="GO" id="GO:0016491">
    <property type="term" value="F:oxidoreductase activity"/>
    <property type="evidence" value="ECO:0007669"/>
    <property type="project" value="InterPro"/>
</dbReference>
<evidence type="ECO:0000313" key="3">
    <source>
        <dbReference type="Proteomes" id="UP000241206"/>
    </source>
</evidence>
<dbReference type="AlphaFoldDB" id="A0A2T4I4P2"/>
<sequence length="258" mass="27737">MKRPTSSTAYRFRRKWRFNSDLIAISCRAIDPDRPEIAPSDGESATGSRPLLSLGRARGQHRGMMKSIGFLPRLAGIARPDFRNYYETRHAPLADSYFHFAGYVRNHIVDGQEPGFDCISEFWTADPAAIATLLAGEAGERMRADERNFADPPNIRPALAEPAPTSRLVPLGLRTVHLLGGHDNAGLIAAVAASAGAEAVTLDFLTPFDAASRAPCDALLIREGTETAIPSLPSGWTLLASLQVVAEGALPISPQPAV</sequence>
<organism evidence="2 3">
    <name type="scientific">Edaphosphingomonas fennica</name>
    <dbReference type="NCBI Taxonomy" id="114404"/>
    <lineage>
        <taxon>Bacteria</taxon>
        <taxon>Pseudomonadati</taxon>
        <taxon>Pseudomonadota</taxon>
        <taxon>Alphaproteobacteria</taxon>
        <taxon>Sphingomonadales</taxon>
        <taxon>Rhizorhabdaceae</taxon>
        <taxon>Edaphosphingomonas</taxon>
    </lineage>
</organism>
<dbReference type="Gene3D" id="3.30.70.100">
    <property type="match status" value="1"/>
</dbReference>
<keyword evidence="3" id="KW-1185">Reference proteome</keyword>
<dbReference type="Proteomes" id="UP000241206">
    <property type="component" value="Unassembled WGS sequence"/>
</dbReference>
<proteinExistence type="predicted"/>
<feature type="domain" description="EthD" evidence="1">
    <location>
        <begin position="76"/>
        <end position="152"/>
    </location>
</feature>
<gene>
    <name evidence="2" type="ORF">CV103_07550</name>
</gene>
<dbReference type="SUPFAM" id="SSF54909">
    <property type="entry name" value="Dimeric alpha+beta barrel"/>
    <property type="match status" value="1"/>
</dbReference>
<protein>
    <recommendedName>
        <fullName evidence="1">EthD domain-containing protein</fullName>
    </recommendedName>
</protein>
<dbReference type="EMBL" id="PHHF01000032">
    <property type="protein sequence ID" value="PTD24448.1"/>
    <property type="molecule type" value="Genomic_DNA"/>
</dbReference>
<reference evidence="2 3" key="1">
    <citation type="submission" date="2017-11" db="EMBL/GenBank/DDBJ databases">
        <title>Sphingomonas oleivorans sp. nov., isolated from oil-contaminated soil.</title>
        <authorList>
            <person name="Wang L."/>
            <person name="Chen L."/>
        </authorList>
    </citation>
    <scope>NUCLEOTIDE SEQUENCE [LARGE SCALE GENOMIC DNA]</scope>
    <source>
        <strain evidence="2 3">K101</strain>
    </source>
</reference>
<dbReference type="Pfam" id="PF07110">
    <property type="entry name" value="EthD"/>
    <property type="match status" value="1"/>
</dbReference>
<accession>A0A2T4I4P2</accession>
<dbReference type="InterPro" id="IPR011008">
    <property type="entry name" value="Dimeric_a/b-barrel"/>
</dbReference>
<dbReference type="NCBIfam" id="TIGR02118">
    <property type="entry name" value="EthD family reductase"/>
    <property type="match status" value="1"/>
</dbReference>